<dbReference type="STRING" id="1048260.LFML04_2191"/>
<feature type="region of interest" description="Disordered" evidence="1">
    <location>
        <begin position="371"/>
        <end position="401"/>
    </location>
</feature>
<dbReference type="EMBL" id="CP002919">
    <property type="protein sequence ID" value="AFS54383.1"/>
    <property type="molecule type" value="Genomic_DNA"/>
</dbReference>
<dbReference type="Gene3D" id="2.130.10.10">
    <property type="entry name" value="YVTN repeat-like/Quinoprotein amine dehydrogenase"/>
    <property type="match status" value="1"/>
</dbReference>
<evidence type="ECO:0000313" key="2">
    <source>
        <dbReference type="EMBL" id="AFS54383.1"/>
    </source>
</evidence>
<evidence type="ECO:0000313" key="3">
    <source>
        <dbReference type="Proteomes" id="UP000006177"/>
    </source>
</evidence>
<dbReference type="PATRIC" id="fig|1048260.3.peg.2386"/>
<dbReference type="HOGENOM" id="CLU_692230_0_0_0"/>
<dbReference type="SUPFAM" id="SSF82171">
    <property type="entry name" value="DPP6 N-terminal domain-like"/>
    <property type="match status" value="1"/>
</dbReference>
<sequence length="401" mass="43026">MKRYMLGMLGVLIVLSGCAGSYPEPVSRSGMATKSRTTYLGVVYSLKNRSNEGEIIATLLFSGGKTRYAGVIGVSCNGKAIALLKDDRLDRKRVYLYSLCHRSGIINGLVVPPKTTPDARFFLVGTYLGSWNAGLYRDVPDDMVLSPDGRYLYTGGERGTIIGFRVRRSGQLEKIGLLLRKPLPAEDRILSLGINANGEDLVASVENRGQSFLKEFRIDPDSGRLHPEGKSLSVPGPVHGIVAPDSLMNGNILGGILTGPGTASSVVTFETGDAFGRSPVFVRAMSRSGNTILHQVLFTPDGTSLFVSSTGGGDCSGHLGEIRRYFVEEYGKRLHPGPSLCTRVGGGVHNAGWDWKDRLLLSGRILIIPEDPERSPKPASGRVEGDHGIVFVPAGGKGPEE</sequence>
<dbReference type="PROSITE" id="PS51257">
    <property type="entry name" value="PROKAR_LIPOPROTEIN"/>
    <property type="match status" value="1"/>
</dbReference>
<reference evidence="2 3" key="1">
    <citation type="journal article" date="2011" name="J. Microbiol.">
        <title>Complete genome of Leptospirillum ferriphilum ML-04 provides insight into its physiology and environmental adaptation.</title>
        <authorList>
            <person name="Mi S."/>
            <person name="Song J."/>
            <person name="Lin J."/>
            <person name="Che Y."/>
            <person name="Zheng H."/>
            <person name="Lin J."/>
        </authorList>
    </citation>
    <scope>NUCLEOTIDE SEQUENCE [LARGE SCALE GENOMIC DNA]</scope>
    <source>
        <strain evidence="2 3">ML-04</strain>
    </source>
</reference>
<evidence type="ECO:0008006" key="4">
    <source>
        <dbReference type="Google" id="ProtNLM"/>
    </source>
</evidence>
<dbReference type="AlphaFoldDB" id="J9ZER6"/>
<dbReference type="RefSeq" id="WP_014961887.1">
    <property type="nucleotide sequence ID" value="NC_018649.1"/>
</dbReference>
<dbReference type="KEGG" id="lfi:LFML04_2191"/>
<dbReference type="Proteomes" id="UP000006177">
    <property type="component" value="Chromosome"/>
</dbReference>
<evidence type="ECO:0000256" key="1">
    <source>
        <dbReference type="SAM" id="MobiDB-lite"/>
    </source>
</evidence>
<name>J9ZER6_LEPFM</name>
<proteinExistence type="predicted"/>
<dbReference type="InterPro" id="IPR015943">
    <property type="entry name" value="WD40/YVTN_repeat-like_dom_sf"/>
</dbReference>
<accession>J9ZER6</accession>
<organism evidence="2 3">
    <name type="scientific">Leptospirillum ferriphilum (strain ML-04)</name>
    <dbReference type="NCBI Taxonomy" id="1048260"/>
    <lineage>
        <taxon>Bacteria</taxon>
        <taxon>Pseudomonadati</taxon>
        <taxon>Nitrospirota</taxon>
        <taxon>Nitrospiria</taxon>
        <taxon>Nitrospirales</taxon>
        <taxon>Nitrospiraceae</taxon>
        <taxon>Leptospirillum</taxon>
    </lineage>
</organism>
<gene>
    <name evidence="2" type="ordered locus">LFML04_2191</name>
</gene>
<protein>
    <recommendedName>
        <fullName evidence="4">Lipoprotein</fullName>
    </recommendedName>
</protein>